<feature type="signal peptide" evidence="1">
    <location>
        <begin position="1"/>
        <end position="20"/>
    </location>
</feature>
<proteinExistence type="predicted"/>
<comment type="caution">
    <text evidence="2">The sequence shown here is derived from an EMBL/GenBank/DDBJ whole genome shotgun (WGS) entry which is preliminary data.</text>
</comment>
<name>A0A4Y8AS16_9FLAO</name>
<dbReference type="Proteomes" id="UP000298517">
    <property type="component" value="Unassembled WGS sequence"/>
</dbReference>
<keyword evidence="3" id="KW-1185">Reference proteome</keyword>
<dbReference type="RefSeq" id="WP_134248396.1">
    <property type="nucleotide sequence ID" value="NZ_SNQI01000003.1"/>
</dbReference>
<gene>
    <name evidence="2" type="ORF">E2488_11015</name>
</gene>
<evidence type="ECO:0000313" key="3">
    <source>
        <dbReference type="Proteomes" id="UP000298517"/>
    </source>
</evidence>
<evidence type="ECO:0000256" key="1">
    <source>
        <dbReference type="SAM" id="SignalP"/>
    </source>
</evidence>
<accession>A0A4Y8AS16</accession>
<dbReference type="EMBL" id="SNQI01000003">
    <property type="protein sequence ID" value="TEW73997.1"/>
    <property type="molecule type" value="Genomic_DNA"/>
</dbReference>
<feature type="chain" id="PRO_5021448588" description="TonB C-terminal domain-containing protein" evidence="1">
    <location>
        <begin position="21"/>
        <end position="110"/>
    </location>
</feature>
<dbReference type="AlphaFoldDB" id="A0A4Y8AS16"/>
<organism evidence="2 3">
    <name type="scientific">Gramella jeungdoensis</name>
    <dbReference type="NCBI Taxonomy" id="708091"/>
    <lineage>
        <taxon>Bacteria</taxon>
        <taxon>Pseudomonadati</taxon>
        <taxon>Bacteroidota</taxon>
        <taxon>Flavobacteriia</taxon>
        <taxon>Flavobacteriales</taxon>
        <taxon>Flavobacteriaceae</taxon>
        <taxon>Christiangramia</taxon>
    </lineage>
</organism>
<sequence>MKKFKLIAIALVIGTSSLFATTTSKLESPEKTIRTEIIELLKSPDFNIEKEVTIILTFTFSSEGEIVVLNVNSKNPEILNFIRKNLNYHKITNPGERDKLYTMPLKMKIS</sequence>
<keyword evidence="1" id="KW-0732">Signal</keyword>
<protein>
    <recommendedName>
        <fullName evidence="4">TonB C-terminal domain-containing protein</fullName>
    </recommendedName>
</protein>
<dbReference type="OrthoDB" id="1376285at2"/>
<reference evidence="2 3" key="1">
    <citation type="journal article" date="2011" name="J. Microbiol.">
        <title>Gramella jeungdoensis sp. nov., isolated from a solar saltern in Korea.</title>
        <authorList>
            <person name="Joung Y."/>
            <person name="Kim H."/>
            <person name="Jang T."/>
            <person name="Ahn T.S."/>
            <person name="Joh K."/>
        </authorList>
    </citation>
    <scope>NUCLEOTIDE SEQUENCE [LARGE SCALE GENOMIC DNA]</scope>
    <source>
        <strain evidence="2 3">KCTC 23123</strain>
    </source>
</reference>
<evidence type="ECO:0000313" key="2">
    <source>
        <dbReference type="EMBL" id="TEW73997.1"/>
    </source>
</evidence>
<evidence type="ECO:0008006" key="4">
    <source>
        <dbReference type="Google" id="ProtNLM"/>
    </source>
</evidence>